<evidence type="ECO:0000313" key="9">
    <source>
        <dbReference type="EMBL" id="MCS0661184.1"/>
    </source>
</evidence>
<feature type="transmembrane region" description="Helical" evidence="7">
    <location>
        <begin position="270"/>
        <end position="292"/>
    </location>
</feature>
<dbReference type="EMBL" id="JANUGU010000015">
    <property type="protein sequence ID" value="MCS0661184.1"/>
    <property type="molecule type" value="Genomic_DNA"/>
</dbReference>
<keyword evidence="3" id="KW-1003">Cell membrane</keyword>
<feature type="transmembrane region" description="Helical" evidence="7">
    <location>
        <begin position="169"/>
        <end position="192"/>
    </location>
</feature>
<dbReference type="PROSITE" id="PS50928">
    <property type="entry name" value="ABC_TM1"/>
    <property type="match status" value="1"/>
</dbReference>
<protein>
    <submittedName>
        <fullName evidence="9">Sugar ABC transporter permease</fullName>
    </submittedName>
</protein>
<evidence type="ECO:0000256" key="2">
    <source>
        <dbReference type="ARBA" id="ARBA00022448"/>
    </source>
</evidence>
<evidence type="ECO:0000256" key="4">
    <source>
        <dbReference type="ARBA" id="ARBA00022692"/>
    </source>
</evidence>
<dbReference type="PANTHER" id="PTHR43005:SF2">
    <property type="entry name" value="INTEGRAL MEMBRANE SUGAR TRANSPORT PROTEIN"/>
    <property type="match status" value="1"/>
</dbReference>
<keyword evidence="10" id="KW-1185">Reference proteome</keyword>
<dbReference type="InterPro" id="IPR035906">
    <property type="entry name" value="MetI-like_sf"/>
</dbReference>
<dbReference type="CDD" id="cd06261">
    <property type="entry name" value="TM_PBP2"/>
    <property type="match status" value="1"/>
</dbReference>
<dbReference type="Gene3D" id="1.10.3720.10">
    <property type="entry name" value="MetI-like"/>
    <property type="match status" value="1"/>
</dbReference>
<feature type="domain" description="ABC transmembrane type-1" evidence="8">
    <location>
        <begin position="84"/>
        <end position="292"/>
    </location>
</feature>
<keyword evidence="4 7" id="KW-0812">Transmembrane</keyword>
<evidence type="ECO:0000256" key="1">
    <source>
        <dbReference type="ARBA" id="ARBA00004651"/>
    </source>
</evidence>
<comment type="subcellular location">
    <subcellularLocation>
        <location evidence="1 7">Cell membrane</location>
        <topology evidence="1 7">Multi-pass membrane protein</topology>
    </subcellularLocation>
</comment>
<evidence type="ECO:0000256" key="7">
    <source>
        <dbReference type="RuleBase" id="RU363032"/>
    </source>
</evidence>
<dbReference type="RefSeq" id="WP_258814380.1">
    <property type="nucleotide sequence ID" value="NZ_JANUGU010000015.1"/>
</dbReference>
<evidence type="ECO:0000256" key="5">
    <source>
        <dbReference type="ARBA" id="ARBA00022989"/>
    </source>
</evidence>
<feature type="transmembrane region" description="Helical" evidence="7">
    <location>
        <begin position="90"/>
        <end position="111"/>
    </location>
</feature>
<dbReference type="PANTHER" id="PTHR43005">
    <property type="entry name" value="BLR7065 PROTEIN"/>
    <property type="match status" value="1"/>
</dbReference>
<dbReference type="Pfam" id="PF00528">
    <property type="entry name" value="BPD_transp_1"/>
    <property type="match status" value="1"/>
</dbReference>
<feature type="transmembrane region" description="Helical" evidence="7">
    <location>
        <begin position="118"/>
        <end position="138"/>
    </location>
</feature>
<feature type="transmembrane region" description="Helical" evidence="7">
    <location>
        <begin position="16"/>
        <end position="33"/>
    </location>
</feature>
<evidence type="ECO:0000256" key="3">
    <source>
        <dbReference type="ARBA" id="ARBA00022475"/>
    </source>
</evidence>
<keyword evidence="6 7" id="KW-0472">Membrane</keyword>
<keyword evidence="2 7" id="KW-0813">Transport</keyword>
<feature type="transmembrane region" description="Helical" evidence="7">
    <location>
        <begin position="213"/>
        <end position="235"/>
    </location>
</feature>
<evidence type="ECO:0000313" key="10">
    <source>
        <dbReference type="Proteomes" id="UP001204621"/>
    </source>
</evidence>
<comment type="similarity">
    <text evidence="7">Belongs to the binding-protein-dependent transport system permease family.</text>
</comment>
<dbReference type="Proteomes" id="UP001204621">
    <property type="component" value="Unassembled WGS sequence"/>
</dbReference>
<sequence length="304" mass="33353">MVRTADTGLARQRRRSAWLFLAPMLAVLALVAFEPLARSLWLSLTDAKIDKLAGRFVGIENYVGEYGLFFTGESWIDPAWAAAVVNTLRFALVSVSIETVLAFAIALVLNAEFRGRSLVTAAVLVPWAVPTVVSAKLWDWMLQQQFGVVNFALAALGHERIAFTTDYPMWSVVLVDVWKTTPFMALLILAALKMLPSDCYEAALVDGVHPVKVFFRVTLPLVKQALMVAVIFRLLDALRVFDVIYVMTGSTGSTISMSGFVRDQMMENGYVGFGSAASTVLFVIIAACTLLYMKVARVRAEGAP</sequence>
<accession>A0ABT2D4K5</accession>
<keyword evidence="5 7" id="KW-1133">Transmembrane helix</keyword>
<evidence type="ECO:0000256" key="6">
    <source>
        <dbReference type="ARBA" id="ARBA00023136"/>
    </source>
</evidence>
<dbReference type="InterPro" id="IPR000515">
    <property type="entry name" value="MetI-like"/>
</dbReference>
<proteinExistence type="inferred from homology"/>
<organism evidence="9 10">
    <name type="scientific">Massilia terrae</name>
    <dbReference type="NCBI Taxonomy" id="1811224"/>
    <lineage>
        <taxon>Bacteria</taxon>
        <taxon>Pseudomonadati</taxon>
        <taxon>Pseudomonadota</taxon>
        <taxon>Betaproteobacteria</taxon>
        <taxon>Burkholderiales</taxon>
        <taxon>Oxalobacteraceae</taxon>
        <taxon>Telluria group</taxon>
        <taxon>Massilia</taxon>
    </lineage>
</organism>
<comment type="caution">
    <text evidence="9">The sequence shown here is derived from an EMBL/GenBank/DDBJ whole genome shotgun (WGS) entry which is preliminary data.</text>
</comment>
<name>A0ABT2D4K5_9BURK</name>
<dbReference type="SUPFAM" id="SSF161098">
    <property type="entry name" value="MetI-like"/>
    <property type="match status" value="1"/>
</dbReference>
<reference evidence="9 10" key="1">
    <citation type="submission" date="2022-08" db="EMBL/GenBank/DDBJ databases">
        <title>Reclassification of Massilia species as members of the genera Telluria, Duganella, Pseudoduganella, Mokoshia gen. nov. and Zemynaea gen. nov. using orthogonal and non-orthogonal genome-based approaches.</title>
        <authorList>
            <person name="Bowman J.P."/>
        </authorList>
    </citation>
    <scope>NUCLEOTIDE SEQUENCE [LARGE SCALE GENOMIC DNA]</scope>
    <source>
        <strain evidence="9 10">JCM 31606</strain>
    </source>
</reference>
<gene>
    <name evidence="9" type="ORF">NX778_24225</name>
</gene>
<evidence type="ECO:0000259" key="8">
    <source>
        <dbReference type="PROSITE" id="PS50928"/>
    </source>
</evidence>